<dbReference type="Proteomes" id="UP000193334">
    <property type="component" value="Chromosome"/>
</dbReference>
<dbReference type="KEGG" id="pbp:STSP1_00859"/>
<feature type="transmembrane region" description="Helical" evidence="1">
    <location>
        <begin position="75"/>
        <end position="95"/>
    </location>
</feature>
<feature type="transmembrane region" description="Helical" evidence="1">
    <location>
        <begin position="12"/>
        <end position="35"/>
    </location>
</feature>
<protein>
    <recommendedName>
        <fullName evidence="4">DUF502 domain-containing protein</fullName>
    </recommendedName>
</protein>
<dbReference type="EMBL" id="CP021023">
    <property type="protein sequence ID" value="ARN56477.1"/>
    <property type="molecule type" value="Genomic_DNA"/>
</dbReference>
<evidence type="ECO:0000256" key="1">
    <source>
        <dbReference type="SAM" id="Phobius"/>
    </source>
</evidence>
<evidence type="ECO:0000313" key="2">
    <source>
        <dbReference type="EMBL" id="ARN56477.1"/>
    </source>
</evidence>
<dbReference type="InterPro" id="IPR007462">
    <property type="entry name" value="COV1-like"/>
</dbReference>
<dbReference type="AlphaFoldDB" id="A0A1W6LL37"/>
<reference evidence="3" key="1">
    <citation type="submission" date="2017-04" db="EMBL/GenBank/DDBJ databases">
        <title>Comparative genomics and description of representatives of a novel lineage of planctomycetes thriving in anoxic sediments.</title>
        <authorList>
            <person name="Spring S."/>
            <person name="Bunk B."/>
            <person name="Sproer C."/>
        </authorList>
    </citation>
    <scope>NUCLEOTIDE SEQUENCE [LARGE SCALE GENOMIC DNA]</scope>
    <source>
        <strain evidence="3">ST-PulAB-D4</strain>
    </source>
</reference>
<keyword evidence="1" id="KW-0812">Transmembrane</keyword>
<keyword evidence="1" id="KW-1133">Transmembrane helix</keyword>
<organism evidence="2 3">
    <name type="scientific">Sedimentisphaera salicampi</name>
    <dbReference type="NCBI Taxonomy" id="1941349"/>
    <lineage>
        <taxon>Bacteria</taxon>
        <taxon>Pseudomonadati</taxon>
        <taxon>Planctomycetota</taxon>
        <taxon>Phycisphaerae</taxon>
        <taxon>Sedimentisphaerales</taxon>
        <taxon>Sedimentisphaeraceae</taxon>
        <taxon>Sedimentisphaera</taxon>
    </lineage>
</organism>
<evidence type="ECO:0008006" key="4">
    <source>
        <dbReference type="Google" id="ProtNLM"/>
    </source>
</evidence>
<name>A0A1W6LL37_9BACT</name>
<dbReference type="PANTHER" id="PTHR31876">
    <property type="entry name" value="COV-LIKE PROTEIN 1"/>
    <property type="match status" value="1"/>
</dbReference>
<accession>A0A1W6LL37</accession>
<proteinExistence type="predicted"/>
<dbReference type="STRING" id="1941349.STSP1_00859"/>
<evidence type="ECO:0000313" key="3">
    <source>
        <dbReference type="Proteomes" id="UP000193334"/>
    </source>
</evidence>
<sequence length="231" mass="25803">MRVFRDIRNYFLRGVAALLPTILTIWLFVQFYLFIQENLSRHINGFIVKLIIWAGSDQPKEELIQFWVNGKGQTAGFLVIFIAVCFLGAFLASVVGKTIWKYFENLAARAPIVRNIYPNIKQVTDSVFSRHSIAFKKVVAVEYPRAGIWSVGMVTGSGIDQVTASLDMDLVSIFIPSSPTPFTGYVIMVPAGSVIDLDMTVEEALRFTISGGVITPSEWEGLQLEQTQNSE</sequence>
<gene>
    <name evidence="2" type="ORF">STSP1_00859</name>
</gene>
<dbReference type="RefSeq" id="WP_085755167.1">
    <property type="nucleotide sequence ID" value="NZ_CP021023.1"/>
</dbReference>
<keyword evidence="1" id="KW-0472">Membrane</keyword>
<keyword evidence="3" id="KW-1185">Reference proteome</keyword>
<dbReference type="OrthoDB" id="9780267at2"/>
<dbReference type="PANTHER" id="PTHR31876:SF26">
    <property type="entry name" value="PROTEIN LIKE COV 2"/>
    <property type="match status" value="1"/>
</dbReference>
<dbReference type="Pfam" id="PF04367">
    <property type="entry name" value="DUF502"/>
    <property type="match status" value="1"/>
</dbReference>